<feature type="transmembrane region" description="Helical" evidence="1">
    <location>
        <begin position="6"/>
        <end position="26"/>
    </location>
</feature>
<dbReference type="EMBL" id="QXUI01000015">
    <property type="protein sequence ID" value="RIM90654.1"/>
    <property type="molecule type" value="Genomic_DNA"/>
</dbReference>
<dbReference type="Proteomes" id="UP000285579">
    <property type="component" value="Unassembled WGS sequence"/>
</dbReference>
<reference evidence="2 3" key="1">
    <citation type="journal article" date="2016" name="Front. Microbiol.">
        <title>Comprehensive Phylogenetic Analysis of Bovine Non-aureus Staphylococci Species Based on Whole-Genome Sequencing.</title>
        <authorList>
            <person name="Naushad S."/>
            <person name="Barkema H.W."/>
            <person name="Luby C."/>
            <person name="Condas L.A."/>
            <person name="Nobrega D.B."/>
            <person name="Carson D.A."/>
            <person name="De Buck J."/>
        </authorList>
    </citation>
    <scope>NUCLEOTIDE SEQUENCE [LARGE SCALE GENOMIC DNA]</scope>
    <source>
        <strain evidence="2 3">SNUC 1349</strain>
    </source>
</reference>
<organism evidence="2 3">
    <name type="scientific">Staphylococcus xylosus</name>
    <dbReference type="NCBI Taxonomy" id="1288"/>
    <lineage>
        <taxon>Bacteria</taxon>
        <taxon>Bacillati</taxon>
        <taxon>Bacillota</taxon>
        <taxon>Bacilli</taxon>
        <taxon>Bacillales</taxon>
        <taxon>Staphylococcaceae</taxon>
        <taxon>Staphylococcus</taxon>
    </lineage>
</organism>
<feature type="transmembrane region" description="Helical" evidence="1">
    <location>
        <begin position="47"/>
        <end position="71"/>
    </location>
</feature>
<evidence type="ECO:0000256" key="1">
    <source>
        <dbReference type="SAM" id="Phobius"/>
    </source>
</evidence>
<accession>A0AAQ0RWS3</accession>
<comment type="caution">
    <text evidence="2">The sequence shown here is derived from an EMBL/GenBank/DDBJ whole genome shotgun (WGS) entry which is preliminary data.</text>
</comment>
<gene>
    <name evidence="2" type="ORF">BU104_13605</name>
</gene>
<evidence type="ECO:0000313" key="3">
    <source>
        <dbReference type="Proteomes" id="UP000285579"/>
    </source>
</evidence>
<name>A0AAQ0RWS3_STAXY</name>
<dbReference type="AlphaFoldDB" id="A0AAQ0RWS3"/>
<keyword evidence="1" id="KW-1133">Transmembrane helix</keyword>
<sequence length="75" mass="8602">MSINTLLTVFAVISLIVYVFICINVAKDTFLDIGKKEKEQKKSFIKFFIPFSIVLALIVILINIYVFPYLLVSLK</sequence>
<proteinExistence type="predicted"/>
<protein>
    <submittedName>
        <fullName evidence="2">Uncharacterized protein</fullName>
    </submittedName>
</protein>
<dbReference type="RefSeq" id="WP_119517922.1">
    <property type="nucleotide sequence ID" value="NZ_QXTZ01000022.1"/>
</dbReference>
<evidence type="ECO:0000313" key="2">
    <source>
        <dbReference type="EMBL" id="RIM90654.1"/>
    </source>
</evidence>
<keyword evidence="1" id="KW-0812">Transmembrane</keyword>
<keyword evidence="1" id="KW-0472">Membrane</keyword>